<feature type="signal peptide" evidence="7">
    <location>
        <begin position="1"/>
        <end position="28"/>
    </location>
</feature>
<accession>A0A5B8VFL8</accession>
<dbReference type="InterPro" id="IPR026444">
    <property type="entry name" value="Secre_tail"/>
</dbReference>
<evidence type="ECO:0000256" key="5">
    <source>
        <dbReference type="PIRSR" id="PIRSR606710-1"/>
    </source>
</evidence>
<name>A0A5B8VFL8_9BACT</name>
<dbReference type="KEGG" id="agi:FSB73_00395"/>
<feature type="active site" description="Proton acceptor" evidence="5">
    <location>
        <position position="48"/>
    </location>
</feature>
<evidence type="ECO:0000259" key="8">
    <source>
        <dbReference type="Pfam" id="PF18962"/>
    </source>
</evidence>
<evidence type="ECO:0000256" key="2">
    <source>
        <dbReference type="ARBA" id="ARBA00022729"/>
    </source>
</evidence>
<dbReference type="GO" id="GO:0004553">
    <property type="term" value="F:hydrolase activity, hydrolyzing O-glycosyl compounds"/>
    <property type="evidence" value="ECO:0007669"/>
    <property type="project" value="InterPro"/>
</dbReference>
<dbReference type="Gene3D" id="2.115.10.20">
    <property type="entry name" value="Glycosyl hydrolase domain, family 43"/>
    <property type="match status" value="1"/>
</dbReference>
<keyword evidence="3" id="KW-0378">Hydrolase</keyword>
<evidence type="ECO:0000256" key="4">
    <source>
        <dbReference type="ARBA" id="ARBA00023295"/>
    </source>
</evidence>
<comment type="similarity">
    <text evidence="1">Belongs to the glycosyl hydrolase 43 family.</text>
</comment>
<dbReference type="Proteomes" id="UP000321291">
    <property type="component" value="Chromosome"/>
</dbReference>
<dbReference type="NCBIfam" id="TIGR02167">
    <property type="entry name" value="Liste_lipo_26"/>
    <property type="match status" value="3"/>
</dbReference>
<dbReference type="NCBIfam" id="TIGR04183">
    <property type="entry name" value="Por_Secre_tail"/>
    <property type="match status" value="1"/>
</dbReference>
<feature type="active site" description="Proton donor" evidence="5">
    <location>
        <position position="222"/>
    </location>
</feature>
<dbReference type="EMBL" id="CP042434">
    <property type="protein sequence ID" value="QEC70397.1"/>
    <property type="molecule type" value="Genomic_DNA"/>
</dbReference>
<dbReference type="RefSeq" id="WP_146779661.1">
    <property type="nucleotide sequence ID" value="NZ_CP042434.1"/>
</dbReference>
<dbReference type="Pfam" id="PF03382">
    <property type="entry name" value="DUF285"/>
    <property type="match status" value="1"/>
</dbReference>
<evidence type="ECO:0000256" key="7">
    <source>
        <dbReference type="SAM" id="SignalP"/>
    </source>
</evidence>
<keyword evidence="10" id="KW-1185">Reference proteome</keyword>
<dbReference type="SUPFAM" id="SSF75005">
    <property type="entry name" value="Arabinanase/levansucrase/invertase"/>
    <property type="match status" value="1"/>
</dbReference>
<evidence type="ECO:0000256" key="3">
    <source>
        <dbReference type="ARBA" id="ARBA00022801"/>
    </source>
</evidence>
<keyword evidence="2 7" id="KW-0732">Signal</keyword>
<feature type="site" description="Important for catalytic activity, responsible for pKa modulation of the active site Glu and correct orientation of both the proton donor and substrate" evidence="6">
    <location>
        <position position="161"/>
    </location>
</feature>
<dbReference type="PANTHER" id="PTHR43817">
    <property type="entry name" value="GLYCOSYL HYDROLASE"/>
    <property type="match status" value="1"/>
</dbReference>
<dbReference type="Pfam" id="PF18962">
    <property type="entry name" value="Por_Secre_tail"/>
    <property type="match status" value="1"/>
</dbReference>
<evidence type="ECO:0000313" key="9">
    <source>
        <dbReference type="EMBL" id="QEC70397.1"/>
    </source>
</evidence>
<keyword evidence="4" id="KW-0326">Glycosidase</keyword>
<dbReference type="OrthoDB" id="1652165at2"/>
<dbReference type="Pfam" id="PF04616">
    <property type="entry name" value="Glyco_hydro_43"/>
    <property type="match status" value="1"/>
</dbReference>
<dbReference type="AlphaFoldDB" id="A0A5B8VFL8"/>
<reference evidence="9 10" key="1">
    <citation type="journal article" date="2017" name="Int. J. Syst. Evol. Microbiol.">
        <title>Arachidicoccus ginsenosidivorans sp. nov., with ginsenoside-converting activity isolated from ginseng cultivating soil.</title>
        <authorList>
            <person name="Siddiqi M.Z."/>
            <person name="Aslam Z."/>
            <person name="Im W.T."/>
        </authorList>
    </citation>
    <scope>NUCLEOTIDE SEQUENCE [LARGE SCALE GENOMIC DNA]</scope>
    <source>
        <strain evidence="9 10">Gsoil 809</strain>
    </source>
</reference>
<organism evidence="9 10">
    <name type="scientific">Arachidicoccus ginsenosidivorans</name>
    <dbReference type="NCBI Taxonomy" id="496057"/>
    <lineage>
        <taxon>Bacteria</taxon>
        <taxon>Pseudomonadati</taxon>
        <taxon>Bacteroidota</taxon>
        <taxon>Chitinophagia</taxon>
        <taxon>Chitinophagales</taxon>
        <taxon>Chitinophagaceae</taxon>
        <taxon>Arachidicoccus</taxon>
    </lineage>
</organism>
<dbReference type="PANTHER" id="PTHR43817:SF1">
    <property type="entry name" value="HYDROLASE, FAMILY 43, PUTATIVE (AFU_ORTHOLOGUE AFUA_3G01660)-RELATED"/>
    <property type="match status" value="1"/>
</dbReference>
<dbReference type="InterPro" id="IPR006710">
    <property type="entry name" value="Glyco_hydro_43"/>
</dbReference>
<dbReference type="InterPro" id="IPR011889">
    <property type="entry name" value="Liste_lipo_26"/>
</dbReference>
<dbReference type="InterPro" id="IPR023296">
    <property type="entry name" value="Glyco_hydro_beta-prop_sf"/>
</dbReference>
<protein>
    <submittedName>
        <fullName evidence="9">BspA family leucine-rich repeat surface protein</fullName>
    </submittedName>
</protein>
<proteinExistence type="inferred from homology"/>
<dbReference type="CDD" id="cd18820">
    <property type="entry name" value="GH43_LbAraf43-like"/>
    <property type="match status" value="1"/>
</dbReference>
<feature type="domain" description="Secretion system C-terminal sorting" evidence="8">
    <location>
        <begin position="846"/>
        <end position="911"/>
    </location>
</feature>
<evidence type="ECO:0000313" key="10">
    <source>
        <dbReference type="Proteomes" id="UP000321291"/>
    </source>
</evidence>
<dbReference type="GO" id="GO:0005975">
    <property type="term" value="P:carbohydrate metabolic process"/>
    <property type="evidence" value="ECO:0007669"/>
    <property type="project" value="InterPro"/>
</dbReference>
<dbReference type="InterPro" id="IPR005046">
    <property type="entry name" value="DUF285"/>
</dbReference>
<feature type="chain" id="PRO_5022749676" evidence="7">
    <location>
        <begin position="29"/>
        <end position="911"/>
    </location>
</feature>
<sequence>MKRRILHVSICLLAILMVLINSKTTVFAQGSPAQPQFSNPIWATGGADPWIYQEGGLYYFTYTQGSKIVIYRTGDITHLGDVVSSQPSYATVYTPPSTMKNIWAPELHKINGKWYVYFAADDGDNANHRMYVIENPDSDPTSKNWTLKGQVGDATDNWAIDGTIMELSGQLYMLWSGWTSTSEHLQSIYIAKLSDPWTVSGNRVLISTPQYAWEKHGLSLNEGPEVLKNAAGNVFVTFSASLYATDNYCLGLLTLTPGSDPMLPASWTKKSEPVFTRNDAGQVYGPGHNGFFKSPDGTEDWIVYHARNKANGGSDNPRNVRIQPFSWKVDGSPDFGTAVAVGQLLDAPSSNYNLPAGAFSTIWKSDMGDANAANISFEATGSNFTIHWQYLDVPTVNGDQIGVSGTNNLTFPVAGSYLVSITSGTGSFTAFKVGTGTPNKLLSIEQWGSTSWSTFNNAFKGASNMEIHALDKPDLSNCTDMAGAFYGCSSLTENAAMGDWDVSAVTTLSNTFRNAAAFNQNLNNWDVSNVNRADFTFYGCKTFNQPMDKWDVSSVTNMSNLFFGTTKFNQPIGNWDVSKVTNIGHIVQSAHAFNQDISAWDVSSVTNMAYMFYDASSFNQDISNWDVSHVTNMVRLLERASAFDQNLGKWDISSVAKAKNGDGSLVNAFTNSGISCSNYSLILKGWDENPTTPSGLTLTATGLTYDDNYATGYHDDLVNNKGWVITGDAVGNCTVDESSVPVTLADFSGTLTRGQAKLHWQTGVEVNVDHFELEAIYNANGKDPQGSFVSLGSLQPKGGGSTYQMSVTQTAENAYYRLKIVDQDGAISYSHNLVQLKQNIDSPLKLYPNPATNQITVQVNRASELRIYSTGGVLVKRVMLQKGANTIAISELSVGVYFAKVNGQQVKLIKK</sequence>
<evidence type="ECO:0000256" key="1">
    <source>
        <dbReference type="ARBA" id="ARBA00009865"/>
    </source>
</evidence>
<gene>
    <name evidence="9" type="ORF">FSB73_00395</name>
</gene>
<evidence type="ECO:0000256" key="6">
    <source>
        <dbReference type="PIRSR" id="PIRSR606710-2"/>
    </source>
</evidence>